<dbReference type="SUPFAM" id="SSF52467">
    <property type="entry name" value="DHS-like NAD/FAD-binding domain"/>
    <property type="match status" value="1"/>
</dbReference>
<dbReference type="InterPro" id="IPR026590">
    <property type="entry name" value="Ssirtuin_cat_dom"/>
</dbReference>
<accession>A0A183BCS1</accession>
<dbReference type="Proteomes" id="UP000272942">
    <property type="component" value="Unassembled WGS sequence"/>
</dbReference>
<reference evidence="5 6" key="2">
    <citation type="submission" date="2018-11" db="EMBL/GenBank/DDBJ databases">
        <authorList>
            <consortium name="Pathogen Informatics"/>
        </authorList>
    </citation>
    <scope>NUCLEOTIDE SEQUENCE [LARGE SCALE GENOMIC DNA]</scope>
    <source>
        <strain evidence="5 6">Egypt</strain>
    </source>
</reference>
<dbReference type="InterPro" id="IPR003000">
    <property type="entry name" value="Sirtuin"/>
</dbReference>
<dbReference type="PROSITE" id="PS50305">
    <property type="entry name" value="SIRTUIN"/>
    <property type="match status" value="1"/>
</dbReference>
<keyword evidence="2" id="KW-0520">NAD</keyword>
<evidence type="ECO:0000256" key="3">
    <source>
        <dbReference type="PROSITE-ProRule" id="PRU00236"/>
    </source>
</evidence>
<keyword evidence="1" id="KW-0808">Transferase</keyword>
<evidence type="ECO:0000259" key="4">
    <source>
        <dbReference type="PROSITE" id="PS50305"/>
    </source>
</evidence>
<comment type="caution">
    <text evidence="3">Lacks conserved residue(s) required for the propagation of feature annotation.</text>
</comment>
<proteinExistence type="predicted"/>
<organism evidence="7">
    <name type="scientific">Echinostoma caproni</name>
    <dbReference type="NCBI Taxonomy" id="27848"/>
    <lineage>
        <taxon>Eukaryota</taxon>
        <taxon>Metazoa</taxon>
        <taxon>Spiralia</taxon>
        <taxon>Lophotrochozoa</taxon>
        <taxon>Platyhelminthes</taxon>
        <taxon>Trematoda</taxon>
        <taxon>Digenea</taxon>
        <taxon>Plagiorchiida</taxon>
        <taxon>Echinostomata</taxon>
        <taxon>Echinostomatoidea</taxon>
        <taxon>Echinostomatidae</taxon>
        <taxon>Echinostoma</taxon>
    </lineage>
</organism>
<gene>
    <name evidence="5" type="ORF">ECPE_LOCUS17005</name>
</gene>
<sequence length="203" mass="22666">MSNIKRPSSNVAAFREILSKARNALIITGAGISAESGVPTFRGAGGLWRNYNAQDLATLNAFCDDPGLVWEFYHYRRELVRKTEPNPGHVALVNAEKVFTKDRRSFTIVTQNVDGLHLRAGSKNVIELHGTSVTEEPSRGVSISCFMLAIQFLHLLISSSENPYEWMGYGVMVSFLADHLLQPNRELSWKRNLIHLCPSKASH</sequence>
<evidence type="ECO:0000313" key="6">
    <source>
        <dbReference type="Proteomes" id="UP000272942"/>
    </source>
</evidence>
<keyword evidence="6" id="KW-1185">Reference proteome</keyword>
<dbReference type="InterPro" id="IPR029035">
    <property type="entry name" value="DHS-like_NAD/FAD-binding_dom"/>
</dbReference>
<dbReference type="AlphaFoldDB" id="A0A183BCS1"/>
<dbReference type="PANTHER" id="PTHR11085:SF10">
    <property type="entry name" value="NAD-DEPENDENT PROTEIN DEACYLASE SIRTUIN-5, MITOCHONDRIAL-RELATED"/>
    <property type="match status" value="1"/>
</dbReference>
<dbReference type="PANTHER" id="PTHR11085">
    <property type="entry name" value="NAD-DEPENDENT PROTEIN DEACYLASE SIRTUIN-5, MITOCHONDRIAL-RELATED"/>
    <property type="match status" value="1"/>
</dbReference>
<evidence type="ECO:0000256" key="1">
    <source>
        <dbReference type="ARBA" id="ARBA00022679"/>
    </source>
</evidence>
<dbReference type="InterPro" id="IPR026591">
    <property type="entry name" value="Sirtuin_cat_small_dom_sf"/>
</dbReference>
<dbReference type="EMBL" id="UZAN01066971">
    <property type="protein sequence ID" value="VDP94280.1"/>
    <property type="molecule type" value="Genomic_DNA"/>
</dbReference>
<dbReference type="WBParaSite" id="ECPE_0001705001-mRNA-1">
    <property type="protein sequence ID" value="ECPE_0001705001-mRNA-1"/>
    <property type="gene ID" value="ECPE_0001705001"/>
</dbReference>
<dbReference type="OrthoDB" id="424302at2759"/>
<dbReference type="GO" id="GO:0005634">
    <property type="term" value="C:nucleus"/>
    <property type="evidence" value="ECO:0007669"/>
    <property type="project" value="TreeGrafter"/>
</dbReference>
<dbReference type="Gene3D" id="3.30.1600.10">
    <property type="entry name" value="SIR2/SIRT2 'Small Domain"/>
    <property type="match status" value="1"/>
</dbReference>
<dbReference type="InterPro" id="IPR050134">
    <property type="entry name" value="NAD-dep_sirtuin_deacylases"/>
</dbReference>
<reference evidence="7" key="1">
    <citation type="submission" date="2016-06" db="UniProtKB">
        <authorList>
            <consortium name="WormBaseParasite"/>
        </authorList>
    </citation>
    <scope>IDENTIFICATION</scope>
</reference>
<evidence type="ECO:0000313" key="7">
    <source>
        <dbReference type="WBParaSite" id="ECPE_0001705001-mRNA-1"/>
    </source>
</evidence>
<dbReference type="Gene3D" id="3.40.50.1220">
    <property type="entry name" value="TPP-binding domain"/>
    <property type="match status" value="1"/>
</dbReference>
<feature type="domain" description="Deacetylase sirtuin-type" evidence="4">
    <location>
        <begin position="4"/>
        <end position="203"/>
    </location>
</feature>
<name>A0A183BCS1_9TREM</name>
<evidence type="ECO:0000313" key="5">
    <source>
        <dbReference type="EMBL" id="VDP94280.1"/>
    </source>
</evidence>
<protein>
    <submittedName>
        <fullName evidence="7">Deacetylase sirtuin-type domain-containing protein</fullName>
    </submittedName>
</protein>
<dbReference type="Pfam" id="PF02146">
    <property type="entry name" value="SIR2"/>
    <property type="match status" value="1"/>
</dbReference>
<dbReference type="GO" id="GO:0070403">
    <property type="term" value="F:NAD+ binding"/>
    <property type="evidence" value="ECO:0007669"/>
    <property type="project" value="InterPro"/>
</dbReference>
<dbReference type="GO" id="GO:0017136">
    <property type="term" value="F:histone deacetylase activity, NAD-dependent"/>
    <property type="evidence" value="ECO:0007669"/>
    <property type="project" value="TreeGrafter"/>
</dbReference>
<evidence type="ECO:0000256" key="2">
    <source>
        <dbReference type="ARBA" id="ARBA00023027"/>
    </source>
</evidence>